<keyword evidence="7" id="KW-0694">RNA-binding</keyword>
<gene>
    <name evidence="12" type="ORF">A5802_002714</name>
</gene>
<reference evidence="12 13" key="1">
    <citation type="submission" date="2017-05" db="EMBL/GenBank/DDBJ databases">
        <title>The Genome Sequence of Enterococcus mundtii 6B1_DIV0119.</title>
        <authorList>
            <consortium name="The Broad Institute Genomics Platform"/>
            <consortium name="The Broad Institute Genomic Center for Infectious Diseases"/>
            <person name="Earl A."/>
            <person name="Manson A."/>
            <person name="Schwartman J."/>
            <person name="Gilmore M."/>
            <person name="Abouelleil A."/>
            <person name="Cao P."/>
            <person name="Chapman S."/>
            <person name="Cusick C."/>
            <person name="Shea T."/>
            <person name="Young S."/>
            <person name="Neafsey D."/>
            <person name="Nusbaum C."/>
            <person name="Birren B."/>
        </authorList>
    </citation>
    <scope>NUCLEOTIDE SEQUENCE [LARGE SCALE GENOMIC DNA]</scope>
    <source>
        <strain evidence="12 13">6B1_DIV0119</strain>
    </source>
</reference>
<dbReference type="InterPro" id="IPR000432">
    <property type="entry name" value="DNA_mismatch_repair_MutS_C"/>
</dbReference>
<dbReference type="SUPFAM" id="SSF48334">
    <property type="entry name" value="DNA repair protein MutS, domain III"/>
    <property type="match status" value="1"/>
</dbReference>
<evidence type="ECO:0000313" key="12">
    <source>
        <dbReference type="EMBL" id="OTP25561.1"/>
    </source>
</evidence>
<keyword evidence="2" id="KW-0699">rRNA-binding</keyword>
<dbReference type="InterPro" id="IPR007696">
    <property type="entry name" value="DNA_mismatch_repair_MutS_core"/>
</dbReference>
<keyword evidence="8" id="KW-0238">DNA-binding</keyword>
<dbReference type="SUPFAM" id="SSF52540">
    <property type="entry name" value="P-loop containing nucleoside triphosphate hydrolases"/>
    <property type="match status" value="1"/>
</dbReference>
<dbReference type="InterPro" id="IPR027417">
    <property type="entry name" value="P-loop_NTPase"/>
</dbReference>
<sequence length="639" mass="72479">MNHTIKQLQFEQIRKEVIARAIGDHTKERLAEMSIPTNLQTVETRQTETKEARTILESSQHVPFMGLTRIVALTDQVKKGLILTPAELMEYADFLRSSRMITRFFEKNQYQTPLLYAYSKNLPDLQAVEDLVYEQIKNQQVADDASKNLRKVRKQIQTVEKEIQDRLLKFLRHPGNKEMIQEAMIVQKGEHATIPIKASYKNKVAGTIIEQSNKGTTVFIEPTAVAKASAQHQLLKAEEIAEEYQILASLTGALAENEQAIDQIIETVTVFDIIFARGKYSREINGITPIVNKSERIHLKQARHPLLSEKAVPLDFDLGAEYRGLVITGANAGGKTVVLKTVGLLTLMAMFGLQVPAKDGTELAVFDEVFVDVGDQQDLANALSTFSGHMQNIAQILNKVGRNTLVLLDEIGSGTEPTEGAALAIAIMSAMYEKGALMVATTHYGEIKEFAERHEDFVPAAMAFDREALQPKYQLQVGKTGESQALWIAKKMQMSEDLIQQAQQYLSTKDYSSEKRLFKQQVKKQEVKNEEKVLFSKGDRVYATQYKKEALVFEDTGEETIVIFVDNQKETVLRQRVLLKMRAEELYPVGYEIDHLFTDFKTRKWERDIERGSKKAHKKLLKETRQRQAARNENAEKKE</sequence>
<evidence type="ECO:0000256" key="6">
    <source>
        <dbReference type="ARBA" id="ARBA00022840"/>
    </source>
</evidence>
<dbReference type="InterPro" id="IPR036187">
    <property type="entry name" value="DNA_mismatch_repair_MutS_sf"/>
</dbReference>
<dbReference type="AlphaFoldDB" id="A0A242KW48"/>
<dbReference type="GO" id="GO:0016887">
    <property type="term" value="F:ATP hydrolysis activity"/>
    <property type="evidence" value="ECO:0007669"/>
    <property type="project" value="InterPro"/>
</dbReference>
<evidence type="ECO:0000256" key="10">
    <source>
        <dbReference type="SAM" id="MobiDB-lite"/>
    </source>
</evidence>
<dbReference type="NCBIfam" id="TIGR01069">
    <property type="entry name" value="mutS2"/>
    <property type="match status" value="1"/>
</dbReference>
<evidence type="ECO:0000256" key="8">
    <source>
        <dbReference type="ARBA" id="ARBA00023125"/>
    </source>
</evidence>
<dbReference type="FunFam" id="3.40.50.300:FF:000830">
    <property type="entry name" value="Endonuclease MutS2"/>
    <property type="match status" value="1"/>
</dbReference>
<comment type="caution">
    <text evidence="12">The sequence shown here is derived from an EMBL/GenBank/DDBJ whole genome shotgun (WGS) entry which is preliminary data.</text>
</comment>
<name>A0A242KW48_ENTMU</name>
<dbReference type="GO" id="GO:0019843">
    <property type="term" value="F:rRNA binding"/>
    <property type="evidence" value="ECO:0007669"/>
    <property type="project" value="UniProtKB-KW"/>
</dbReference>
<dbReference type="PIRSF" id="PIRSF005814">
    <property type="entry name" value="MutS_YshD"/>
    <property type="match status" value="1"/>
</dbReference>
<dbReference type="InterPro" id="IPR005747">
    <property type="entry name" value="MutS2"/>
</dbReference>
<evidence type="ECO:0000256" key="1">
    <source>
        <dbReference type="ARBA" id="ARBA00022722"/>
    </source>
</evidence>
<dbReference type="GO" id="GO:0006298">
    <property type="term" value="P:mismatch repair"/>
    <property type="evidence" value="ECO:0007669"/>
    <property type="project" value="InterPro"/>
</dbReference>
<dbReference type="RefSeq" id="WP_086335399.1">
    <property type="nucleotide sequence ID" value="NZ_NGMS01000002.1"/>
</dbReference>
<feature type="coiled-coil region" evidence="9">
    <location>
        <begin position="142"/>
        <end position="169"/>
    </location>
</feature>
<evidence type="ECO:0000256" key="9">
    <source>
        <dbReference type="SAM" id="Coils"/>
    </source>
</evidence>
<feature type="domain" description="DNA mismatch repair proteins mutS family" evidence="11">
    <location>
        <begin position="404"/>
        <end position="420"/>
    </location>
</feature>
<dbReference type="GO" id="GO:0030983">
    <property type="term" value="F:mismatched DNA binding"/>
    <property type="evidence" value="ECO:0007669"/>
    <property type="project" value="InterPro"/>
</dbReference>
<accession>A0A242KW48</accession>
<dbReference type="GO" id="GO:0005524">
    <property type="term" value="F:ATP binding"/>
    <property type="evidence" value="ECO:0007669"/>
    <property type="project" value="UniProtKB-KW"/>
</dbReference>
<dbReference type="PANTHER" id="PTHR48466:SF2">
    <property type="entry name" value="OS10G0509000 PROTEIN"/>
    <property type="match status" value="1"/>
</dbReference>
<evidence type="ECO:0000313" key="13">
    <source>
        <dbReference type="Proteomes" id="UP000195024"/>
    </source>
</evidence>
<dbReference type="GO" id="GO:0140664">
    <property type="term" value="F:ATP-dependent DNA damage sensor activity"/>
    <property type="evidence" value="ECO:0007669"/>
    <property type="project" value="InterPro"/>
</dbReference>
<dbReference type="InterPro" id="IPR045076">
    <property type="entry name" value="MutS"/>
</dbReference>
<dbReference type="PANTHER" id="PTHR48466">
    <property type="entry name" value="OS10G0509000 PROTEIN-RELATED"/>
    <property type="match status" value="1"/>
</dbReference>
<evidence type="ECO:0000256" key="4">
    <source>
        <dbReference type="ARBA" id="ARBA00022759"/>
    </source>
</evidence>
<protein>
    <submittedName>
        <fullName evidence="12">DNA mismatch repair protein MutS2</fullName>
    </submittedName>
</protein>
<keyword evidence="9" id="KW-0175">Coiled coil</keyword>
<evidence type="ECO:0000256" key="7">
    <source>
        <dbReference type="ARBA" id="ARBA00022884"/>
    </source>
</evidence>
<dbReference type="GO" id="GO:0004519">
    <property type="term" value="F:endonuclease activity"/>
    <property type="evidence" value="ECO:0007669"/>
    <property type="project" value="UniProtKB-KW"/>
</dbReference>
<proteinExistence type="predicted"/>
<dbReference type="GO" id="GO:0045910">
    <property type="term" value="P:negative regulation of DNA recombination"/>
    <property type="evidence" value="ECO:0007669"/>
    <property type="project" value="InterPro"/>
</dbReference>
<dbReference type="Pfam" id="PF00488">
    <property type="entry name" value="MutS_V"/>
    <property type="match status" value="1"/>
</dbReference>
<keyword evidence="6" id="KW-0067">ATP-binding</keyword>
<keyword evidence="1" id="KW-0540">Nuclease</keyword>
<evidence type="ECO:0000259" key="11">
    <source>
        <dbReference type="PROSITE" id="PS00486"/>
    </source>
</evidence>
<organism evidence="12 13">
    <name type="scientific">Enterococcus mundtii</name>
    <dbReference type="NCBI Taxonomy" id="53346"/>
    <lineage>
        <taxon>Bacteria</taxon>
        <taxon>Bacillati</taxon>
        <taxon>Bacillota</taxon>
        <taxon>Bacilli</taxon>
        <taxon>Lactobacillales</taxon>
        <taxon>Enterococcaceae</taxon>
        <taxon>Enterococcus</taxon>
    </lineage>
</organism>
<evidence type="ECO:0000256" key="3">
    <source>
        <dbReference type="ARBA" id="ARBA00022741"/>
    </source>
</evidence>
<dbReference type="PROSITE" id="PS00486">
    <property type="entry name" value="DNA_MISMATCH_REPAIR_2"/>
    <property type="match status" value="1"/>
</dbReference>
<dbReference type="SMART" id="SM00534">
    <property type="entry name" value="MUTSac"/>
    <property type="match status" value="1"/>
</dbReference>
<dbReference type="SMART" id="SM00533">
    <property type="entry name" value="MUTSd"/>
    <property type="match status" value="1"/>
</dbReference>
<keyword evidence="3" id="KW-0547">Nucleotide-binding</keyword>
<dbReference type="Proteomes" id="UP000195024">
    <property type="component" value="Unassembled WGS sequence"/>
</dbReference>
<evidence type="ECO:0000256" key="5">
    <source>
        <dbReference type="ARBA" id="ARBA00022801"/>
    </source>
</evidence>
<keyword evidence="4" id="KW-0255">Endonuclease</keyword>
<keyword evidence="5" id="KW-0378">Hydrolase</keyword>
<evidence type="ECO:0000256" key="2">
    <source>
        <dbReference type="ARBA" id="ARBA00022730"/>
    </source>
</evidence>
<dbReference type="EMBL" id="NGMS01000002">
    <property type="protein sequence ID" value="OTP25561.1"/>
    <property type="molecule type" value="Genomic_DNA"/>
</dbReference>
<dbReference type="Gene3D" id="3.40.50.300">
    <property type="entry name" value="P-loop containing nucleotide triphosphate hydrolases"/>
    <property type="match status" value="1"/>
</dbReference>
<feature type="region of interest" description="Disordered" evidence="10">
    <location>
        <begin position="611"/>
        <end position="639"/>
    </location>
</feature>